<dbReference type="SMART" id="SM00906">
    <property type="entry name" value="Fungal_trans"/>
    <property type="match status" value="1"/>
</dbReference>
<gene>
    <name evidence="6" type="ORF">BU16DRAFT_588778</name>
</gene>
<evidence type="ECO:0000259" key="5">
    <source>
        <dbReference type="PROSITE" id="PS50048"/>
    </source>
</evidence>
<dbReference type="InterPro" id="IPR036864">
    <property type="entry name" value="Zn2-C6_fun-type_DNA-bd_sf"/>
</dbReference>
<evidence type="ECO:0000256" key="4">
    <source>
        <dbReference type="SAM" id="Phobius"/>
    </source>
</evidence>
<evidence type="ECO:0000256" key="1">
    <source>
        <dbReference type="ARBA" id="ARBA00022723"/>
    </source>
</evidence>
<accession>A0A6A6RFD6</accession>
<dbReference type="InterPro" id="IPR001138">
    <property type="entry name" value="Zn2Cys6_DnaBD"/>
</dbReference>
<dbReference type="SMART" id="SM00066">
    <property type="entry name" value="GAL4"/>
    <property type="match status" value="1"/>
</dbReference>
<reference evidence="6" key="1">
    <citation type="journal article" date="2020" name="Stud. Mycol.">
        <title>101 Dothideomycetes genomes: a test case for predicting lifestyles and emergence of pathogens.</title>
        <authorList>
            <person name="Haridas S."/>
            <person name="Albert R."/>
            <person name="Binder M."/>
            <person name="Bloem J."/>
            <person name="Labutti K."/>
            <person name="Salamov A."/>
            <person name="Andreopoulos B."/>
            <person name="Baker S."/>
            <person name="Barry K."/>
            <person name="Bills G."/>
            <person name="Bluhm B."/>
            <person name="Cannon C."/>
            <person name="Castanera R."/>
            <person name="Culley D."/>
            <person name="Daum C."/>
            <person name="Ezra D."/>
            <person name="Gonzalez J."/>
            <person name="Henrissat B."/>
            <person name="Kuo A."/>
            <person name="Liang C."/>
            <person name="Lipzen A."/>
            <person name="Lutzoni F."/>
            <person name="Magnuson J."/>
            <person name="Mondo S."/>
            <person name="Nolan M."/>
            <person name="Ohm R."/>
            <person name="Pangilinan J."/>
            <person name="Park H.-J."/>
            <person name="Ramirez L."/>
            <person name="Alfaro M."/>
            <person name="Sun H."/>
            <person name="Tritt A."/>
            <person name="Yoshinaga Y."/>
            <person name="Zwiers L.-H."/>
            <person name="Turgeon B."/>
            <person name="Goodwin S."/>
            <person name="Spatafora J."/>
            <person name="Crous P."/>
            <person name="Grigoriev I."/>
        </authorList>
    </citation>
    <scope>NUCLEOTIDE SEQUENCE</scope>
    <source>
        <strain evidence="6">CBS 269.34</strain>
    </source>
</reference>
<dbReference type="Pfam" id="PF04082">
    <property type="entry name" value="Fungal_trans"/>
    <property type="match status" value="1"/>
</dbReference>
<evidence type="ECO:0000256" key="3">
    <source>
        <dbReference type="SAM" id="MobiDB-lite"/>
    </source>
</evidence>
<keyword evidence="1" id="KW-0479">Metal-binding</keyword>
<dbReference type="GO" id="GO:0003677">
    <property type="term" value="F:DNA binding"/>
    <property type="evidence" value="ECO:0007669"/>
    <property type="project" value="InterPro"/>
</dbReference>
<dbReference type="PANTHER" id="PTHR31668:SF4">
    <property type="entry name" value="TRANSCRIPTIONAL ACTIVATOR PROTEIN DAL81"/>
    <property type="match status" value="1"/>
</dbReference>
<dbReference type="GO" id="GO:0000981">
    <property type="term" value="F:DNA-binding transcription factor activity, RNA polymerase II-specific"/>
    <property type="evidence" value="ECO:0007669"/>
    <property type="project" value="InterPro"/>
</dbReference>
<proteinExistence type="predicted"/>
<feature type="compositionally biased region" description="Polar residues" evidence="3">
    <location>
        <begin position="105"/>
        <end position="115"/>
    </location>
</feature>
<evidence type="ECO:0000256" key="2">
    <source>
        <dbReference type="ARBA" id="ARBA00023242"/>
    </source>
</evidence>
<feature type="compositionally biased region" description="Low complexity" evidence="3">
    <location>
        <begin position="76"/>
        <end position="90"/>
    </location>
</feature>
<dbReference type="AlphaFoldDB" id="A0A6A6RFD6"/>
<dbReference type="OrthoDB" id="2264294at2759"/>
<dbReference type="InterPro" id="IPR050797">
    <property type="entry name" value="Carb_Metab_Trans_Reg"/>
</dbReference>
<protein>
    <recommendedName>
        <fullName evidence="5">Zn(2)-C6 fungal-type domain-containing protein</fullName>
    </recommendedName>
</protein>
<evidence type="ECO:0000313" key="7">
    <source>
        <dbReference type="Proteomes" id="UP000799750"/>
    </source>
</evidence>
<keyword evidence="7" id="KW-1185">Reference proteome</keyword>
<dbReference type="GO" id="GO:0006351">
    <property type="term" value="P:DNA-templated transcription"/>
    <property type="evidence" value="ECO:0007669"/>
    <property type="project" value="InterPro"/>
</dbReference>
<dbReference type="CDD" id="cd00067">
    <property type="entry name" value="GAL4"/>
    <property type="match status" value="1"/>
</dbReference>
<dbReference type="PANTHER" id="PTHR31668">
    <property type="entry name" value="GLUCOSE TRANSPORT TRANSCRIPTION REGULATOR RGT1-RELATED-RELATED"/>
    <property type="match status" value="1"/>
</dbReference>
<dbReference type="PROSITE" id="PS00463">
    <property type="entry name" value="ZN2_CY6_FUNGAL_1"/>
    <property type="match status" value="1"/>
</dbReference>
<feature type="region of interest" description="Disordered" evidence="3">
    <location>
        <begin position="1"/>
        <end position="20"/>
    </location>
</feature>
<sequence>MSSEASSSLGKRKRVRRAARPCDACRQRKTRCIMEDGPTCTVCQFRDSSCTFDAAPPERNTYTKTPDIGHVPTNGSSVSAYPPSSTSPSHAHSHRSLNGAEAEQLLSSDTTSISPYDQRRRVTRQTDEGPLTQSLGLVSFRFAELYGLTSDMEPILMRHRPYDPISHEYRLQTHSIRRVLDHDEGLEYPVTFHLATDEKAIGFSPDFSDVDAIEAEVRPHGMRLLKLFWRIVQPSYPIIYKKGFMESYTISYREISASLLGAVYLNAISWWSYDSELSRWPAPDTAKLRKLTLDATQSSLHRPKLSSIEAILLLLQCKPEDPLNPDHTFSWGLTSQALGVGEAIGLHLDASFWSIPDWERSLRKRLSWALYMQDKWTALAYGRPSHISDDDWDVTDLAHSAFLDCEDANLGAPSSFSDSTYSSGEVQFLMMAELTQFLSTVLRSFFTRRASSNQDTSNLYHKSLPVIEAIRLWKLRIPPSLSMEARTSRQLCPSGYLYFSYHGLMITLLRRLVRSTALAPLCTDQIVVGNIRQLAFDTAVEAMTFVSTLRPDHLEAFWYFTSPFLFSLLGSFITLLLVTSVSEQEREYWREKLHSYLWVLRTMSKGCEPIRYAVNRLEGAILRGLEHALAVNVDSPVNLRSTPLLVPQTDQDFGMSSFGDWDLSGMDLGAFDWLSNVDVQQSLNTLQ</sequence>
<keyword evidence="4" id="KW-0812">Transmembrane</keyword>
<name>A0A6A6RFD6_9PEZI</name>
<dbReference type="InterPro" id="IPR007219">
    <property type="entry name" value="XnlR_reg_dom"/>
</dbReference>
<evidence type="ECO:0000313" key="6">
    <source>
        <dbReference type="EMBL" id="KAF2503184.1"/>
    </source>
</evidence>
<organism evidence="6 7">
    <name type="scientific">Lophium mytilinum</name>
    <dbReference type="NCBI Taxonomy" id="390894"/>
    <lineage>
        <taxon>Eukaryota</taxon>
        <taxon>Fungi</taxon>
        <taxon>Dikarya</taxon>
        <taxon>Ascomycota</taxon>
        <taxon>Pezizomycotina</taxon>
        <taxon>Dothideomycetes</taxon>
        <taxon>Pleosporomycetidae</taxon>
        <taxon>Mytilinidiales</taxon>
        <taxon>Mytilinidiaceae</taxon>
        <taxon>Lophium</taxon>
    </lineage>
</organism>
<dbReference type="PROSITE" id="PS50048">
    <property type="entry name" value="ZN2_CY6_FUNGAL_2"/>
    <property type="match status" value="1"/>
</dbReference>
<keyword evidence="4" id="KW-1133">Transmembrane helix</keyword>
<feature type="region of interest" description="Disordered" evidence="3">
    <location>
        <begin position="57"/>
        <end position="128"/>
    </location>
</feature>
<keyword evidence="4" id="KW-0472">Membrane</keyword>
<dbReference type="EMBL" id="MU004181">
    <property type="protein sequence ID" value="KAF2503184.1"/>
    <property type="molecule type" value="Genomic_DNA"/>
</dbReference>
<dbReference type="GO" id="GO:0008270">
    <property type="term" value="F:zinc ion binding"/>
    <property type="evidence" value="ECO:0007669"/>
    <property type="project" value="InterPro"/>
</dbReference>
<keyword evidence="2" id="KW-0539">Nucleus</keyword>
<dbReference type="Proteomes" id="UP000799750">
    <property type="component" value="Unassembled WGS sequence"/>
</dbReference>
<dbReference type="GO" id="GO:0005634">
    <property type="term" value="C:nucleus"/>
    <property type="evidence" value="ECO:0007669"/>
    <property type="project" value="TreeGrafter"/>
</dbReference>
<feature type="compositionally biased region" description="Basic and acidic residues" evidence="3">
    <location>
        <begin position="117"/>
        <end position="127"/>
    </location>
</feature>
<dbReference type="Pfam" id="PF00172">
    <property type="entry name" value="Zn_clus"/>
    <property type="match status" value="1"/>
</dbReference>
<dbReference type="SUPFAM" id="SSF57701">
    <property type="entry name" value="Zn2/Cys6 DNA-binding domain"/>
    <property type="match status" value="1"/>
</dbReference>
<dbReference type="GO" id="GO:0001080">
    <property type="term" value="P:nitrogen catabolite activation of transcription from RNA polymerase II promoter"/>
    <property type="evidence" value="ECO:0007669"/>
    <property type="project" value="TreeGrafter"/>
</dbReference>
<dbReference type="CDD" id="cd12148">
    <property type="entry name" value="fungal_TF_MHR"/>
    <property type="match status" value="1"/>
</dbReference>
<dbReference type="Gene3D" id="4.10.240.10">
    <property type="entry name" value="Zn(2)-C6 fungal-type DNA-binding domain"/>
    <property type="match status" value="1"/>
</dbReference>
<feature type="compositionally biased region" description="Basic residues" evidence="3">
    <location>
        <begin position="10"/>
        <end position="19"/>
    </location>
</feature>
<feature type="domain" description="Zn(2)-C6 fungal-type" evidence="5">
    <location>
        <begin position="21"/>
        <end position="52"/>
    </location>
</feature>
<feature type="transmembrane region" description="Helical" evidence="4">
    <location>
        <begin position="556"/>
        <end position="578"/>
    </location>
</feature>